<accession>A0A9D4F142</accession>
<protein>
    <recommendedName>
        <fullName evidence="1">HTH psq-type domain-containing protein</fullName>
    </recommendedName>
</protein>
<proteinExistence type="predicted"/>
<evidence type="ECO:0000313" key="3">
    <source>
        <dbReference type="Proteomes" id="UP000828390"/>
    </source>
</evidence>
<name>A0A9D4F142_DREPO</name>
<dbReference type="AlphaFoldDB" id="A0A9D4F142"/>
<reference evidence="2" key="2">
    <citation type="submission" date="2020-11" db="EMBL/GenBank/DDBJ databases">
        <authorList>
            <person name="McCartney M.A."/>
            <person name="Auch B."/>
            <person name="Kono T."/>
            <person name="Mallez S."/>
            <person name="Becker A."/>
            <person name="Gohl D.M."/>
            <person name="Silverstein K.A.T."/>
            <person name="Koren S."/>
            <person name="Bechman K.B."/>
            <person name="Herman A."/>
            <person name="Abrahante J.E."/>
            <person name="Garbe J."/>
        </authorList>
    </citation>
    <scope>NUCLEOTIDE SEQUENCE</scope>
    <source>
        <strain evidence="2">Duluth1</strain>
        <tissue evidence="2">Whole animal</tissue>
    </source>
</reference>
<comment type="caution">
    <text evidence="2">The sequence shown here is derived from an EMBL/GenBank/DDBJ whole genome shotgun (WGS) entry which is preliminary data.</text>
</comment>
<keyword evidence="3" id="KW-1185">Reference proteome</keyword>
<evidence type="ECO:0000313" key="2">
    <source>
        <dbReference type="EMBL" id="KAH3790479.1"/>
    </source>
</evidence>
<dbReference type="Gene3D" id="1.10.10.60">
    <property type="entry name" value="Homeodomain-like"/>
    <property type="match status" value="1"/>
</dbReference>
<evidence type="ECO:0000259" key="1">
    <source>
        <dbReference type="Pfam" id="PF05225"/>
    </source>
</evidence>
<dbReference type="GO" id="GO:0003677">
    <property type="term" value="F:DNA binding"/>
    <property type="evidence" value="ECO:0007669"/>
    <property type="project" value="InterPro"/>
</dbReference>
<gene>
    <name evidence="2" type="ORF">DPMN_168681</name>
</gene>
<feature type="domain" description="HTH psq-type" evidence="1">
    <location>
        <begin position="14"/>
        <end position="46"/>
    </location>
</feature>
<organism evidence="2 3">
    <name type="scientific">Dreissena polymorpha</name>
    <name type="common">Zebra mussel</name>
    <name type="synonym">Mytilus polymorpha</name>
    <dbReference type="NCBI Taxonomy" id="45954"/>
    <lineage>
        <taxon>Eukaryota</taxon>
        <taxon>Metazoa</taxon>
        <taxon>Spiralia</taxon>
        <taxon>Lophotrochozoa</taxon>
        <taxon>Mollusca</taxon>
        <taxon>Bivalvia</taxon>
        <taxon>Autobranchia</taxon>
        <taxon>Heteroconchia</taxon>
        <taxon>Euheterodonta</taxon>
        <taxon>Imparidentia</taxon>
        <taxon>Neoheterodontei</taxon>
        <taxon>Myida</taxon>
        <taxon>Dreissenoidea</taxon>
        <taxon>Dreissenidae</taxon>
        <taxon>Dreissena</taxon>
    </lineage>
</organism>
<dbReference type="Pfam" id="PF05225">
    <property type="entry name" value="HTH_psq"/>
    <property type="match status" value="1"/>
</dbReference>
<dbReference type="SUPFAM" id="SSF46689">
    <property type="entry name" value="Homeodomain-like"/>
    <property type="match status" value="1"/>
</dbReference>
<dbReference type="EMBL" id="JAIWYP010000008">
    <property type="protein sequence ID" value="KAH3790479.1"/>
    <property type="molecule type" value="Genomic_DNA"/>
</dbReference>
<dbReference type="InterPro" id="IPR009057">
    <property type="entry name" value="Homeodomain-like_sf"/>
</dbReference>
<dbReference type="Proteomes" id="UP000828390">
    <property type="component" value="Unassembled WGS sequence"/>
</dbReference>
<reference evidence="2" key="1">
    <citation type="journal article" date="2019" name="bioRxiv">
        <title>The Genome of the Zebra Mussel, Dreissena polymorpha: A Resource for Invasive Species Research.</title>
        <authorList>
            <person name="McCartney M.A."/>
            <person name="Auch B."/>
            <person name="Kono T."/>
            <person name="Mallez S."/>
            <person name="Zhang Y."/>
            <person name="Obille A."/>
            <person name="Becker A."/>
            <person name="Abrahante J.E."/>
            <person name="Garbe J."/>
            <person name="Badalamenti J.P."/>
            <person name="Herman A."/>
            <person name="Mangelson H."/>
            <person name="Liachko I."/>
            <person name="Sullivan S."/>
            <person name="Sone E.D."/>
            <person name="Koren S."/>
            <person name="Silverstein K.A.T."/>
            <person name="Beckman K.B."/>
            <person name="Gohl D.M."/>
        </authorList>
    </citation>
    <scope>NUCLEOTIDE SEQUENCE</scope>
    <source>
        <strain evidence="2">Duluth1</strain>
        <tissue evidence="2">Whole animal</tissue>
    </source>
</reference>
<dbReference type="InterPro" id="IPR007889">
    <property type="entry name" value="HTH_Psq"/>
</dbReference>
<sequence length="78" mass="8283">MVYSQESLKKEGKAVENGLSVRQAASQFNVPKSTNGDRVSGKIALKTTHGRPPALPVHVETKIVNSIKMAAKLGVGLI</sequence>